<dbReference type="Pfam" id="PF00293">
    <property type="entry name" value="NUDIX"/>
    <property type="match status" value="2"/>
</dbReference>
<dbReference type="SUPFAM" id="SSF55811">
    <property type="entry name" value="Nudix"/>
    <property type="match status" value="2"/>
</dbReference>
<proteinExistence type="inferred from homology"/>
<evidence type="ECO:0000313" key="4">
    <source>
        <dbReference type="EMBL" id="PIU68441.1"/>
    </source>
</evidence>
<gene>
    <name evidence="4" type="ORF">COS81_03995</name>
</gene>
<evidence type="ECO:0000313" key="5">
    <source>
        <dbReference type="Proteomes" id="UP000229916"/>
    </source>
</evidence>
<dbReference type="GO" id="GO:0016787">
    <property type="term" value="F:hydrolase activity"/>
    <property type="evidence" value="ECO:0007669"/>
    <property type="project" value="UniProtKB-KW"/>
</dbReference>
<dbReference type="AlphaFoldDB" id="A0A2M7AM22"/>
<dbReference type="PRINTS" id="PR00502">
    <property type="entry name" value="NUDIXFAMILY"/>
</dbReference>
<protein>
    <recommendedName>
        <fullName evidence="3">Nudix hydrolase domain-containing protein</fullName>
    </recommendedName>
</protein>
<accession>A0A2M7AM22</accession>
<dbReference type="EMBL" id="PEWD01000075">
    <property type="protein sequence ID" value="PIU68441.1"/>
    <property type="molecule type" value="Genomic_DNA"/>
</dbReference>
<reference evidence="5" key="1">
    <citation type="submission" date="2017-09" db="EMBL/GenBank/DDBJ databases">
        <title>Depth-based differentiation of microbial function through sediment-hosted aquifers and enrichment of novel symbionts in the deep terrestrial subsurface.</title>
        <authorList>
            <person name="Probst A.J."/>
            <person name="Ladd B."/>
            <person name="Jarett J.K."/>
            <person name="Geller-Mcgrath D.E."/>
            <person name="Sieber C.M.K."/>
            <person name="Emerson J.B."/>
            <person name="Anantharaman K."/>
            <person name="Thomas B.C."/>
            <person name="Malmstrom R."/>
            <person name="Stieglmeier M."/>
            <person name="Klingl A."/>
            <person name="Woyke T."/>
            <person name="Ryan C.M."/>
            <person name="Banfield J.F."/>
        </authorList>
    </citation>
    <scope>NUCLEOTIDE SEQUENCE [LARGE SCALE GENOMIC DNA]</scope>
</reference>
<dbReference type="PANTHER" id="PTHR43736">
    <property type="entry name" value="ADP-RIBOSE PYROPHOSPHATASE"/>
    <property type="match status" value="1"/>
</dbReference>
<evidence type="ECO:0000256" key="1">
    <source>
        <dbReference type="ARBA" id="ARBA00022801"/>
    </source>
</evidence>
<feature type="domain" description="Nudix hydrolase" evidence="3">
    <location>
        <begin position="7"/>
        <end position="142"/>
    </location>
</feature>
<dbReference type="InterPro" id="IPR020476">
    <property type="entry name" value="Nudix_hydrolase"/>
</dbReference>
<comment type="caution">
    <text evidence="4">The sequence shown here is derived from an EMBL/GenBank/DDBJ whole genome shotgun (WGS) entry which is preliminary data.</text>
</comment>
<dbReference type="InterPro" id="IPR020084">
    <property type="entry name" value="NUDIX_hydrolase_CS"/>
</dbReference>
<dbReference type="Proteomes" id="UP000229916">
    <property type="component" value="Unassembled WGS sequence"/>
</dbReference>
<organism evidence="4 5">
    <name type="scientific">candidate division WWE3 bacterium CG06_land_8_20_14_3_00_42_16</name>
    <dbReference type="NCBI Taxonomy" id="1975083"/>
    <lineage>
        <taxon>Bacteria</taxon>
        <taxon>Katanobacteria</taxon>
    </lineage>
</organism>
<dbReference type="InterPro" id="IPR015797">
    <property type="entry name" value="NUDIX_hydrolase-like_dom_sf"/>
</dbReference>
<evidence type="ECO:0000256" key="2">
    <source>
        <dbReference type="RuleBase" id="RU003476"/>
    </source>
</evidence>
<keyword evidence="1 2" id="KW-0378">Hydrolase</keyword>
<dbReference type="PANTHER" id="PTHR43736:SF1">
    <property type="entry name" value="DIHYDRONEOPTERIN TRIPHOSPHATE DIPHOSPHATASE"/>
    <property type="match status" value="1"/>
</dbReference>
<sequence>MQKGKDYIGVGVGAVVVNRQGKLFLSQRGVEARNERGKWEFPGGGVEFGERLEEALIREMKEEYDLDIEPIEQLWTYDHLIPDEKQHWVSPTYFCKVKKGVPKITEPHKCSQIGWFTLPEIGTMPLSLITRNDYHHLLKRYPNGLPNLDCETRKYGTKEEQVDILLPPDFQKSGQIKPLSKAWQDGDWIGTFVLWIVQDRPTPALLYQQRSLDSSWAPGKLDVTAGGHYRAGETIRDGLREVKEELGREYKFKDLTYLGRKLHLGVDVSGGELRKNLVDMFIIRDNAPLNHYHLEKKEVVALLACPLKELLKVHTRKGYSFSAQGFDNRRHPIVYTVGQDSFTYNWDNFHFKMALLAGRFLKGEKRLIY</sequence>
<dbReference type="PROSITE" id="PS00893">
    <property type="entry name" value="NUDIX_BOX"/>
    <property type="match status" value="1"/>
</dbReference>
<dbReference type="PROSITE" id="PS51462">
    <property type="entry name" value="NUDIX"/>
    <property type="match status" value="1"/>
</dbReference>
<comment type="similarity">
    <text evidence="2">Belongs to the Nudix hydrolase family.</text>
</comment>
<evidence type="ECO:0000259" key="3">
    <source>
        <dbReference type="PROSITE" id="PS51462"/>
    </source>
</evidence>
<dbReference type="InterPro" id="IPR000086">
    <property type="entry name" value="NUDIX_hydrolase_dom"/>
</dbReference>
<name>A0A2M7AM22_UNCKA</name>
<dbReference type="Gene3D" id="3.90.79.10">
    <property type="entry name" value="Nucleoside Triphosphate Pyrophosphohydrolase"/>
    <property type="match status" value="2"/>
</dbReference>